<evidence type="ECO:0000256" key="1">
    <source>
        <dbReference type="SAM" id="Coils"/>
    </source>
</evidence>
<gene>
    <name evidence="2" type="ORF">PPRIM_AZ9-3.1.T1310056</name>
</gene>
<name>A0A8S1PU25_PARPR</name>
<keyword evidence="1" id="KW-0175">Coiled coil</keyword>
<dbReference type="OMA" id="CEYEVTQ"/>
<evidence type="ECO:0000313" key="3">
    <source>
        <dbReference type="Proteomes" id="UP000688137"/>
    </source>
</evidence>
<evidence type="ECO:0000313" key="2">
    <source>
        <dbReference type="EMBL" id="CAD8106572.1"/>
    </source>
</evidence>
<dbReference type="Proteomes" id="UP000688137">
    <property type="component" value="Unassembled WGS sequence"/>
</dbReference>
<feature type="coiled-coil region" evidence="1">
    <location>
        <begin position="199"/>
        <end position="339"/>
    </location>
</feature>
<proteinExistence type="predicted"/>
<dbReference type="EMBL" id="CAJJDM010000134">
    <property type="protein sequence ID" value="CAD8106572.1"/>
    <property type="molecule type" value="Genomic_DNA"/>
</dbReference>
<organism evidence="2 3">
    <name type="scientific">Paramecium primaurelia</name>
    <dbReference type="NCBI Taxonomy" id="5886"/>
    <lineage>
        <taxon>Eukaryota</taxon>
        <taxon>Sar</taxon>
        <taxon>Alveolata</taxon>
        <taxon>Ciliophora</taxon>
        <taxon>Intramacronucleata</taxon>
        <taxon>Oligohymenophorea</taxon>
        <taxon>Peniculida</taxon>
        <taxon>Parameciidae</taxon>
        <taxon>Paramecium</taxon>
    </lineage>
</organism>
<sequence length="347" mass="41495">MSSMQFRMKNSRPITTNGTRMLESSANMGSKLMYNYDHPISKQLTSPKLSCEYEVTQEEIRQLKLQLNASKKESSQAKSRILYLEKELQRYENLVEEHSKTVNNNDTTKLVIEKAAIVQKLRAKHKQLVQELLEKTKEIAQLKKCTKYTTVQELEIEVQNYGEENQRLREKLEYYQSIVDLRSSKEPLEKKIIQYEKTYKIIHKDNQELLNQIKLLENQNKQQKQKIEQLNKEIQNQQIEIYKYQESINELQSYNERIQAMLEEEKQNDQQPSEELRQEFVLQIETQKSKHIEELDEKNKEIRDLNAEIYKQTLHIQELEKLLEQYEESIKEKQSSNQSPMQIQKSF</sequence>
<accession>A0A8S1PU25</accession>
<feature type="coiled-coil region" evidence="1">
    <location>
        <begin position="53"/>
        <end position="171"/>
    </location>
</feature>
<comment type="caution">
    <text evidence="2">The sequence shown here is derived from an EMBL/GenBank/DDBJ whole genome shotgun (WGS) entry which is preliminary data.</text>
</comment>
<protein>
    <submittedName>
        <fullName evidence="2">Uncharacterized protein</fullName>
    </submittedName>
</protein>
<reference evidence="2" key="1">
    <citation type="submission" date="2021-01" db="EMBL/GenBank/DDBJ databases">
        <authorList>
            <consortium name="Genoscope - CEA"/>
            <person name="William W."/>
        </authorList>
    </citation>
    <scope>NUCLEOTIDE SEQUENCE</scope>
</reference>
<dbReference type="AlphaFoldDB" id="A0A8S1PU25"/>
<keyword evidence="3" id="KW-1185">Reference proteome</keyword>